<evidence type="ECO:0000256" key="6">
    <source>
        <dbReference type="ARBA" id="ARBA00025643"/>
    </source>
</evidence>
<protein>
    <recommendedName>
        <fullName evidence="3 7">Flagella basal body P-ring formation protein FlgA</fullName>
    </recommendedName>
</protein>
<accession>A0A0Q9ZZE1</accession>
<dbReference type="NCBIfam" id="TIGR03170">
    <property type="entry name" value="flgA_cterm"/>
    <property type="match status" value="1"/>
</dbReference>
<comment type="similarity">
    <text evidence="2 7">Belongs to the FlgA family.</text>
</comment>
<comment type="subcellular location">
    <subcellularLocation>
        <location evidence="1 7">Periplasm</location>
    </subcellularLocation>
</comment>
<dbReference type="InterPro" id="IPR013974">
    <property type="entry name" value="SAF"/>
</dbReference>
<evidence type="ECO:0000313" key="9">
    <source>
        <dbReference type="EMBL" id="KRG38300.1"/>
    </source>
</evidence>
<dbReference type="STRING" id="676599.ARC20_15095"/>
<dbReference type="PANTHER" id="PTHR36307">
    <property type="entry name" value="FLAGELLA BASAL BODY P-RING FORMATION PROTEIN FLGA"/>
    <property type="match status" value="1"/>
</dbReference>
<name>A0A0Q9ZZE1_9GAMM</name>
<evidence type="ECO:0000256" key="1">
    <source>
        <dbReference type="ARBA" id="ARBA00004418"/>
    </source>
</evidence>
<comment type="function">
    <text evidence="6 7">Involved in the assembly process of the P-ring formation. It may associate with FlgF on the rod constituting a structure essential for the P-ring assembly or may act as a modulator protein for the P-ring assembly.</text>
</comment>
<dbReference type="Pfam" id="PF13144">
    <property type="entry name" value="ChapFlgA"/>
    <property type="match status" value="1"/>
</dbReference>
<dbReference type="SMART" id="SM00858">
    <property type="entry name" value="SAF"/>
    <property type="match status" value="1"/>
</dbReference>
<comment type="caution">
    <text evidence="9">The sequence shown here is derived from an EMBL/GenBank/DDBJ whole genome shotgun (WGS) entry which is preliminary data.</text>
</comment>
<gene>
    <name evidence="9" type="primary">flgA</name>
    <name evidence="9" type="ORF">ARC20_15095</name>
</gene>
<feature type="domain" description="SAF" evidence="8">
    <location>
        <begin position="90"/>
        <end position="152"/>
    </location>
</feature>
<evidence type="ECO:0000259" key="8">
    <source>
        <dbReference type="SMART" id="SM00858"/>
    </source>
</evidence>
<sequence length="215" mass="22337">MRLILILMALAPTAAFADGFQPVESIRAAAIAALGVDAADAETTLDAGLRMPACPVPLSAQPANGNTVEVGCPQATGWRLFVPVKVRRTQDVLVLNRGIAAGETLDVADISVERRDAARIVGAVLADPADALGRSARRVLPAGTVLAASDLVAQRLVRRGDTVALVSRRDGLEVRMSGRALGDAGRNERVSVENSSSRKVVQGVVDDSGAVVVSR</sequence>
<dbReference type="CDD" id="cd11614">
    <property type="entry name" value="SAF_CpaB_FlgA_like"/>
    <property type="match status" value="1"/>
</dbReference>
<proteinExistence type="inferred from homology"/>
<evidence type="ECO:0000313" key="10">
    <source>
        <dbReference type="Proteomes" id="UP000051802"/>
    </source>
</evidence>
<feature type="chain" id="PRO_5005967126" description="Flagella basal body P-ring formation protein FlgA" evidence="7">
    <location>
        <begin position="18"/>
        <end position="215"/>
    </location>
</feature>
<dbReference type="GO" id="GO:0044780">
    <property type="term" value="P:bacterial-type flagellum assembly"/>
    <property type="evidence" value="ECO:0007669"/>
    <property type="project" value="InterPro"/>
</dbReference>
<dbReference type="PANTHER" id="PTHR36307:SF1">
    <property type="entry name" value="FLAGELLA BASAL BODY P-RING FORMATION PROTEIN FLGA"/>
    <property type="match status" value="1"/>
</dbReference>
<dbReference type="InterPro" id="IPR039246">
    <property type="entry name" value="Flagellar_FlgA"/>
</dbReference>
<reference evidence="9 10" key="1">
    <citation type="submission" date="2015-10" db="EMBL/GenBank/DDBJ databases">
        <title>Genome sequencing and analysis of members of genus Stenotrophomonas.</title>
        <authorList>
            <person name="Patil P.P."/>
            <person name="Midha S."/>
            <person name="Patil P.B."/>
        </authorList>
    </citation>
    <scope>NUCLEOTIDE SEQUENCE [LARGE SCALE GENOMIC DNA]</scope>
    <source>
        <strain evidence="9 10">JCM 16536</strain>
    </source>
</reference>
<dbReference type="Proteomes" id="UP000051802">
    <property type="component" value="Unassembled WGS sequence"/>
</dbReference>
<keyword evidence="9" id="KW-0969">Cilium</keyword>
<dbReference type="GO" id="GO:0042597">
    <property type="term" value="C:periplasmic space"/>
    <property type="evidence" value="ECO:0007669"/>
    <property type="project" value="UniProtKB-SubCell"/>
</dbReference>
<organism evidence="9 10">
    <name type="scientific">Stenotrophomonas panacihumi</name>
    <dbReference type="NCBI Taxonomy" id="676599"/>
    <lineage>
        <taxon>Bacteria</taxon>
        <taxon>Pseudomonadati</taxon>
        <taxon>Pseudomonadota</taxon>
        <taxon>Gammaproteobacteria</taxon>
        <taxon>Lysobacterales</taxon>
        <taxon>Lysobacteraceae</taxon>
        <taxon>Stenotrophomonas</taxon>
    </lineage>
</organism>
<keyword evidence="10" id="KW-1185">Reference proteome</keyword>
<dbReference type="EMBL" id="LLXU01000122">
    <property type="protein sequence ID" value="KRG38300.1"/>
    <property type="molecule type" value="Genomic_DNA"/>
</dbReference>
<evidence type="ECO:0000256" key="3">
    <source>
        <dbReference type="ARBA" id="ARBA00014754"/>
    </source>
</evidence>
<dbReference type="OrthoDB" id="1669037at2"/>
<keyword evidence="9" id="KW-0282">Flagellum</keyword>
<keyword evidence="5 7" id="KW-0574">Periplasm</keyword>
<evidence type="ECO:0000256" key="5">
    <source>
        <dbReference type="ARBA" id="ARBA00022764"/>
    </source>
</evidence>
<evidence type="ECO:0000256" key="2">
    <source>
        <dbReference type="ARBA" id="ARBA00010474"/>
    </source>
</evidence>
<keyword evidence="4 7" id="KW-0732">Signal</keyword>
<dbReference type="AlphaFoldDB" id="A0A0Q9ZZE1"/>
<feature type="signal peptide" evidence="7">
    <location>
        <begin position="1"/>
        <end position="17"/>
    </location>
</feature>
<keyword evidence="9" id="KW-0966">Cell projection</keyword>
<evidence type="ECO:0000256" key="4">
    <source>
        <dbReference type="ARBA" id="ARBA00022729"/>
    </source>
</evidence>
<evidence type="ECO:0000256" key="7">
    <source>
        <dbReference type="RuleBase" id="RU362063"/>
    </source>
</evidence>
<keyword evidence="7" id="KW-1005">Bacterial flagellum biogenesis</keyword>
<dbReference type="Gene3D" id="3.90.1210.10">
    <property type="entry name" value="Antifreeze-like/N-acetylneuraminic acid synthase C-terminal domain"/>
    <property type="match status" value="1"/>
</dbReference>
<dbReference type="Gene3D" id="2.30.30.760">
    <property type="match status" value="1"/>
</dbReference>
<dbReference type="InterPro" id="IPR017585">
    <property type="entry name" value="SAF_FlgA"/>
</dbReference>